<dbReference type="VEuPathDB" id="FungiDB:BD410DRAFT_795341"/>
<reference evidence="1 2" key="1">
    <citation type="submission" date="2018-06" db="EMBL/GenBank/DDBJ databases">
        <title>A transcriptomic atlas of mushroom development highlights an independent origin of complex multicellularity.</title>
        <authorList>
            <consortium name="DOE Joint Genome Institute"/>
            <person name="Krizsan K."/>
            <person name="Almasi E."/>
            <person name="Merenyi Z."/>
            <person name="Sahu N."/>
            <person name="Viragh M."/>
            <person name="Koszo T."/>
            <person name="Mondo S."/>
            <person name="Kiss B."/>
            <person name="Balint B."/>
            <person name="Kues U."/>
            <person name="Barry K."/>
            <person name="Hegedus J.C."/>
            <person name="Henrissat B."/>
            <person name="Johnson J."/>
            <person name="Lipzen A."/>
            <person name="Ohm R."/>
            <person name="Nagy I."/>
            <person name="Pangilinan J."/>
            <person name="Yan J."/>
            <person name="Xiong Y."/>
            <person name="Grigoriev I.V."/>
            <person name="Hibbett D.S."/>
            <person name="Nagy L.G."/>
        </authorList>
    </citation>
    <scope>NUCLEOTIDE SEQUENCE [LARGE SCALE GENOMIC DNA]</scope>
    <source>
        <strain evidence="1 2">SZMC22713</strain>
    </source>
</reference>
<keyword evidence="2" id="KW-1185">Reference proteome</keyword>
<organism evidence="1 2">
    <name type="scientific">Rickenella mellea</name>
    <dbReference type="NCBI Taxonomy" id="50990"/>
    <lineage>
        <taxon>Eukaryota</taxon>
        <taxon>Fungi</taxon>
        <taxon>Dikarya</taxon>
        <taxon>Basidiomycota</taxon>
        <taxon>Agaricomycotina</taxon>
        <taxon>Agaricomycetes</taxon>
        <taxon>Hymenochaetales</taxon>
        <taxon>Rickenellaceae</taxon>
        <taxon>Rickenella</taxon>
    </lineage>
</organism>
<dbReference type="OrthoDB" id="3256525at2759"/>
<proteinExistence type="predicted"/>
<accession>A0A4Y7PPR8</accession>
<dbReference type="Proteomes" id="UP000294933">
    <property type="component" value="Unassembled WGS sequence"/>
</dbReference>
<dbReference type="AlphaFoldDB" id="A0A4Y7PPR8"/>
<name>A0A4Y7PPR8_9AGAM</name>
<evidence type="ECO:0000313" key="1">
    <source>
        <dbReference type="EMBL" id="TDL16490.1"/>
    </source>
</evidence>
<protein>
    <recommendedName>
        <fullName evidence="3">F-box domain-containing protein</fullName>
    </recommendedName>
</protein>
<dbReference type="EMBL" id="ML170242">
    <property type="protein sequence ID" value="TDL16490.1"/>
    <property type="molecule type" value="Genomic_DNA"/>
</dbReference>
<evidence type="ECO:0008006" key="3">
    <source>
        <dbReference type="Google" id="ProtNLM"/>
    </source>
</evidence>
<gene>
    <name evidence="1" type="ORF">BD410DRAFT_795341</name>
</gene>
<feature type="non-terminal residue" evidence="1">
    <location>
        <position position="1"/>
    </location>
</feature>
<evidence type="ECO:0000313" key="2">
    <source>
        <dbReference type="Proteomes" id="UP000294933"/>
    </source>
</evidence>
<sequence length="360" mass="40581">WRRVLRFATSDGIQYYSGTLPSDCGEPGRMDDMDIKTNVAITHVSRLFNQIASPSLFEHVKLEGASRALKLFRRLSAAGPNGPRQWIKVIWDDDPRSTMAQMVTGILRLCIDLQGFFWFHPNRGAHFRNRKSHEKKMIAHIPGDIHIFRWNGAVECPTLGTFLRRASATLRVLVIMGSIICDCEVHMPIAFPSLTHLTIGGTTNFLKSLGPTLSLAELTLHGGDPNIISKILAPERTGTLRVLRFGNEMRVRASSNIFTGIHYYSHKGYPSLTPWTSDLNHPALRHLSVTGMGDDRYQTIQHARSWLYLPFRYISTTRFPMLDTIILDGVLFGDAEPTDTSRIMLQRTSDDFSSAEISEI</sequence>